<dbReference type="PANTHER" id="PTHR22811">
    <property type="entry name" value="TRANSMEMBRANE EMP24 DOMAIN-CONTAINING PROTEIN"/>
    <property type="match status" value="1"/>
</dbReference>
<evidence type="ECO:0000313" key="13">
    <source>
        <dbReference type="Proteomes" id="UP000295083"/>
    </source>
</evidence>
<evidence type="ECO:0000256" key="4">
    <source>
        <dbReference type="ARBA" id="ARBA00022729"/>
    </source>
</evidence>
<proteinExistence type="inferred from homology"/>
<dbReference type="InterPro" id="IPR009038">
    <property type="entry name" value="GOLD_dom"/>
</dbReference>
<feature type="compositionally biased region" description="Polar residues" evidence="9">
    <location>
        <begin position="363"/>
        <end position="373"/>
    </location>
</feature>
<evidence type="ECO:0000256" key="8">
    <source>
        <dbReference type="SAM" id="Coils"/>
    </source>
</evidence>
<evidence type="ECO:0000313" key="12">
    <source>
        <dbReference type="EMBL" id="TDZ33542.1"/>
    </source>
</evidence>
<feature type="signal peptide" evidence="10">
    <location>
        <begin position="1"/>
        <end position="20"/>
    </location>
</feature>
<dbReference type="InterPro" id="IPR038609">
    <property type="entry name" value="HDA1_su2/3_sf"/>
</dbReference>
<feature type="coiled-coil region" evidence="8">
    <location>
        <begin position="1340"/>
        <end position="1466"/>
    </location>
</feature>
<feature type="compositionally biased region" description="Polar residues" evidence="9">
    <location>
        <begin position="441"/>
        <end position="453"/>
    </location>
</feature>
<dbReference type="Gene3D" id="3.40.50.12360">
    <property type="match status" value="1"/>
</dbReference>
<feature type="compositionally biased region" description="Basic and acidic residues" evidence="9">
    <location>
        <begin position="1236"/>
        <end position="1245"/>
    </location>
</feature>
<evidence type="ECO:0000256" key="5">
    <source>
        <dbReference type="ARBA" id="ARBA00022989"/>
    </source>
</evidence>
<feature type="compositionally biased region" description="Basic and acidic residues" evidence="9">
    <location>
        <begin position="227"/>
        <end position="240"/>
    </location>
</feature>
<feature type="domain" description="GOLD" evidence="11">
    <location>
        <begin position="32"/>
        <end position="115"/>
    </location>
</feature>
<feature type="compositionally biased region" description="Low complexity" evidence="9">
    <location>
        <begin position="683"/>
        <end position="697"/>
    </location>
</feature>
<feature type="region of interest" description="Disordered" evidence="9">
    <location>
        <begin position="1511"/>
        <end position="1582"/>
    </location>
</feature>
<gene>
    <name evidence="12" type="ORF">C8035_v012137</name>
</gene>
<sequence length="1582" mass="173464">MRLTAVACGLLACFVSQVAATALTYKIHANEKACFYAKTQKENEKVAFYFAVQSGGSFDIDYIVTGPGNKVILDGAKERQGDFVFTAQQVGDYEFCFNNEMSTFAEKFVDFEIAVENEVRAQLPSKQGASAEQHTTLEETIFKLSGSLSTISRGQKYFRTRENRNFSTVRSTEARIINFSMIQYDSVTGERYSPTWAESKDVTSKAIFDWKQKQKAEEPAEVATRTPEPESHCTDDKTEEGAPSQGLAGDSLDSSQPIQPPHRRKRHRSNDVSQFEDWEEDQLPLAKRHCSEVSSVNVSEVDTDAASDILTPSPSFFVGLPSKLEFDPSEYLSVSASQGSASFGSQPISTVEDEDDQVFVTEGLSQKTIPDSQDYYSAFESQDLLHPVPQSGPRPETRTETKTDAGSEVEISDSQKYSSLGTPESKAADSQARQPDAGDFGSQTQAQGSSLPDLFESSQDLSEVADQVPLTHNVFFQSQQPIVARNPSITPAAPSAVVQRARSSSESSLSLAAQAAAQLVQEQDSVPATLSDKSIPSYQVNDLPVNNEASQRYSIDRSSRAVAPQESASSETPVFLTQPLFHFGTSSSESISAKGQTSPGISGATNQKSRQTKDAESGPVGLVVVSDSQENSLDSQHAQVVAPLPNICASQVGSSSSFADDDTVPETVRRPGIRRLSLASLEPSSGASSRKVASSPSNQLPTTSQPDRRASSQLESLHTCDARQSLPPHSTEVTGVQPNRSASVPAAMDPGDGEPLSALDELLRLQEAALRGVYDRAPTPSPVRDVGQLDHAIPSLVENSEHAFSAPTETPVALINSQPPISTNWDLVEGATLSTDLPVLTSAPVGPTVDVAVEQQPQTANMGDIFPSNLMPPDPAEQLPMTISPSDISRSIEADEGMAGVDQQNDQPLVIQPTEAFTARKTTATSPDVEDQYRSGPPTAMDQREYLVTLPLPANTRPLYLSTISVYKREIEQFNMELRSGDVEPEKALVDAIGRLMDQLRDICDLPANLDGASIDALSAVDLKKHAMGTNSKYFFVGHFLERLQTSHKKILIVVRDINIMGYLEAVIGTGDMAYTLKGLHELESKDEHSLNVMLLHTQESLVDDLSDFDVVIGFDNGIMRTNILNQWTQMKGKKPMLIRLMTTYSIEHLDPMMPPDLDDLERKNALLIALFQSRSLIASDEQGEVLDEVATLFANQVIEPMPSFGWNPVLIPTAVLDFFSSSQHDSQLPPTAEELTSRKRKADDGSFEATKRLRLSLSPKAGEGAIDDAVRSTLNPKASHVEVRTTQDHLDSLNTKVTELEFQLTDKTDLESNLRKHITNLSKRVKSHDKTINIIQERHMAALRERSQFEAERDEARQREEKAWEQSRAWQAKAESLEEELRKKSATLEEALVNAGSVASDVFKQRAEELGKAEAKIAELEKKLASRDGELNYAREAYQNANHTKTELTRENNEFRRQVEEFHKQAAGSLAQIQNINAGEQVKDMQRQIAETQAITRDREKELARVEKELRALKNGRRETRQQSVPRSPRLGMMSPRAPRTAAGSASRGTSPARESGSGTPIGGPQIFSTPASVRWGHLRD</sequence>
<name>A0A4R8Q589_9PEZI</name>
<evidence type="ECO:0000256" key="3">
    <source>
        <dbReference type="ARBA" id="ARBA00022692"/>
    </source>
</evidence>
<protein>
    <submittedName>
        <fullName evidence="12">Putative membrane protein</fullName>
    </submittedName>
</protein>
<dbReference type="GO" id="GO:0012505">
    <property type="term" value="C:endomembrane system"/>
    <property type="evidence" value="ECO:0007669"/>
    <property type="project" value="UniProtKB-SubCell"/>
</dbReference>
<dbReference type="SUPFAM" id="SSF101576">
    <property type="entry name" value="Supernatant protein factor (SPF), C-terminal domain"/>
    <property type="match status" value="1"/>
</dbReference>
<feature type="region of interest" description="Disordered" evidence="9">
    <location>
        <begin position="652"/>
        <end position="756"/>
    </location>
</feature>
<keyword evidence="5" id="KW-1133">Transmembrane helix</keyword>
<feature type="region of interest" description="Disordered" evidence="9">
    <location>
        <begin position="336"/>
        <end position="373"/>
    </location>
</feature>
<dbReference type="Pfam" id="PF01105">
    <property type="entry name" value="EMP24_GP25L"/>
    <property type="match status" value="1"/>
</dbReference>
<evidence type="ECO:0000256" key="10">
    <source>
        <dbReference type="SAM" id="SignalP"/>
    </source>
</evidence>
<feature type="region of interest" description="Disordered" evidence="9">
    <location>
        <begin position="550"/>
        <end position="574"/>
    </location>
</feature>
<accession>A0A4R8Q589</accession>
<evidence type="ECO:0000256" key="1">
    <source>
        <dbReference type="ARBA" id="ARBA00004479"/>
    </source>
</evidence>
<feature type="compositionally biased region" description="Low complexity" evidence="9">
    <location>
        <begin position="336"/>
        <end position="346"/>
    </location>
</feature>
<dbReference type="Proteomes" id="UP000295083">
    <property type="component" value="Unassembled WGS sequence"/>
</dbReference>
<feature type="compositionally biased region" description="Basic and acidic residues" evidence="9">
    <location>
        <begin position="1511"/>
        <end position="1522"/>
    </location>
</feature>
<evidence type="ECO:0000259" key="11">
    <source>
        <dbReference type="PROSITE" id="PS50866"/>
    </source>
</evidence>
<feature type="compositionally biased region" description="Polar residues" evidence="9">
    <location>
        <begin position="587"/>
        <end position="609"/>
    </location>
</feature>
<dbReference type="GO" id="GO:0016020">
    <property type="term" value="C:membrane"/>
    <property type="evidence" value="ECO:0007669"/>
    <property type="project" value="UniProtKB-SubCell"/>
</dbReference>
<feature type="chain" id="PRO_5020222415" evidence="10">
    <location>
        <begin position="21"/>
        <end position="1582"/>
    </location>
</feature>
<keyword evidence="4 10" id="KW-0732">Signal</keyword>
<dbReference type="SMART" id="SM01190">
    <property type="entry name" value="EMP24_GP25L"/>
    <property type="match status" value="1"/>
</dbReference>
<feature type="compositionally biased region" description="Polar residues" evidence="9">
    <location>
        <begin position="698"/>
        <end position="716"/>
    </location>
</feature>
<reference evidence="12 13" key="1">
    <citation type="submission" date="2018-11" db="EMBL/GenBank/DDBJ databases">
        <title>Genome sequence and assembly of Colletotrichum spinosum.</title>
        <authorList>
            <person name="Gan P."/>
            <person name="Shirasu K."/>
        </authorList>
    </citation>
    <scope>NUCLEOTIDE SEQUENCE [LARGE SCALE GENOMIC DNA]</scope>
    <source>
        <strain evidence="12 13">CBS 515.97</strain>
    </source>
</reference>
<evidence type="ECO:0000256" key="9">
    <source>
        <dbReference type="SAM" id="MobiDB-lite"/>
    </source>
</evidence>
<feature type="compositionally biased region" description="Polar residues" evidence="9">
    <location>
        <begin position="727"/>
        <end position="742"/>
    </location>
</feature>
<feature type="compositionally biased region" description="Polar residues" evidence="9">
    <location>
        <begin position="412"/>
        <end position="422"/>
    </location>
</feature>
<keyword evidence="13" id="KW-1185">Reference proteome</keyword>
<dbReference type="InterPro" id="IPR036598">
    <property type="entry name" value="GOLD_dom_sf"/>
</dbReference>
<feature type="region of interest" description="Disordered" evidence="9">
    <location>
        <begin position="210"/>
        <end position="275"/>
    </location>
</feature>
<feature type="region of interest" description="Disordered" evidence="9">
    <location>
        <begin position="1223"/>
        <end position="1248"/>
    </location>
</feature>
<dbReference type="EMBL" id="QAPG01000063">
    <property type="protein sequence ID" value="TDZ33542.1"/>
    <property type="molecule type" value="Genomic_DNA"/>
</dbReference>
<dbReference type="InterPro" id="IPR015720">
    <property type="entry name" value="Emp24-like"/>
</dbReference>
<keyword evidence="6" id="KW-0472">Membrane</keyword>
<feature type="compositionally biased region" description="Basic and acidic residues" evidence="9">
    <location>
        <begin position="395"/>
        <end position="405"/>
    </location>
</feature>
<comment type="subcellular location">
    <subcellularLocation>
        <location evidence="7">Endomembrane system</location>
        <topology evidence="7">Single-pass membrane protein</topology>
    </subcellularLocation>
    <subcellularLocation>
        <location evidence="1">Membrane</location>
        <topology evidence="1">Single-pass type I membrane protein</topology>
    </subcellularLocation>
</comment>
<feature type="region of interest" description="Disordered" evidence="9">
    <location>
        <begin position="920"/>
        <end position="939"/>
    </location>
</feature>
<evidence type="ECO:0000256" key="6">
    <source>
        <dbReference type="ARBA" id="ARBA00023136"/>
    </source>
</evidence>
<comment type="caution">
    <text evidence="12">The sequence shown here is derived from an EMBL/GenBank/DDBJ whole genome shotgun (WGS) entry which is preliminary data.</text>
</comment>
<comment type="similarity">
    <text evidence="2">Belongs to the EMP24/GP25L family.</text>
</comment>
<organism evidence="12 13">
    <name type="scientific">Colletotrichum spinosum</name>
    <dbReference type="NCBI Taxonomy" id="1347390"/>
    <lineage>
        <taxon>Eukaryota</taxon>
        <taxon>Fungi</taxon>
        <taxon>Dikarya</taxon>
        <taxon>Ascomycota</taxon>
        <taxon>Pezizomycotina</taxon>
        <taxon>Sordariomycetes</taxon>
        <taxon>Hypocreomycetidae</taxon>
        <taxon>Glomerellales</taxon>
        <taxon>Glomerellaceae</taxon>
        <taxon>Colletotrichum</taxon>
        <taxon>Colletotrichum orbiculare species complex</taxon>
    </lineage>
</organism>
<dbReference type="PROSITE" id="PS50866">
    <property type="entry name" value="GOLD"/>
    <property type="match status" value="1"/>
</dbReference>
<feature type="region of interest" description="Disordered" evidence="9">
    <location>
        <begin position="587"/>
        <end position="618"/>
    </location>
</feature>
<feature type="region of interest" description="Disordered" evidence="9">
    <location>
        <begin position="385"/>
        <end position="453"/>
    </location>
</feature>
<keyword evidence="8" id="KW-0175">Coiled coil</keyword>
<evidence type="ECO:0000256" key="7">
    <source>
        <dbReference type="ARBA" id="ARBA00037847"/>
    </source>
</evidence>
<keyword evidence="3" id="KW-0812">Transmembrane</keyword>
<evidence type="ECO:0000256" key="2">
    <source>
        <dbReference type="ARBA" id="ARBA00007104"/>
    </source>
</evidence>